<name>A0A6J5R9A5_9CAUD</name>
<proteinExistence type="predicted"/>
<reference evidence="1" key="1">
    <citation type="submission" date="2020-05" db="EMBL/GenBank/DDBJ databases">
        <authorList>
            <person name="Chiriac C."/>
            <person name="Salcher M."/>
            <person name="Ghai R."/>
            <person name="Kavagutti S V."/>
        </authorList>
    </citation>
    <scope>NUCLEOTIDE SEQUENCE</scope>
</reference>
<sequence>MIYGYSARLIEVNKKADARLIGVRLGRVCMKNNVPVSLVAAKLNVSRQTVYNWFCGTHSPKPAVSRQVLAYYNNITASK</sequence>
<protein>
    <submittedName>
        <fullName evidence="1">HTH_XRE domain containing protein</fullName>
    </submittedName>
</protein>
<organism evidence="1">
    <name type="scientific">uncultured Caudovirales phage</name>
    <dbReference type="NCBI Taxonomy" id="2100421"/>
    <lineage>
        <taxon>Viruses</taxon>
        <taxon>Duplodnaviria</taxon>
        <taxon>Heunggongvirae</taxon>
        <taxon>Uroviricota</taxon>
        <taxon>Caudoviricetes</taxon>
        <taxon>Peduoviridae</taxon>
        <taxon>Maltschvirus</taxon>
        <taxon>Maltschvirus maltsch</taxon>
    </lineage>
</organism>
<dbReference type="InterPro" id="IPR010982">
    <property type="entry name" value="Lambda_DNA-bd_dom_sf"/>
</dbReference>
<dbReference type="GO" id="GO:0003677">
    <property type="term" value="F:DNA binding"/>
    <property type="evidence" value="ECO:0007669"/>
    <property type="project" value="InterPro"/>
</dbReference>
<dbReference type="EMBL" id="LR797156">
    <property type="protein sequence ID" value="CAB4190258.1"/>
    <property type="molecule type" value="Genomic_DNA"/>
</dbReference>
<gene>
    <name evidence="1" type="ORF">UFOVP1193_47</name>
</gene>
<evidence type="ECO:0000313" key="1">
    <source>
        <dbReference type="EMBL" id="CAB4190258.1"/>
    </source>
</evidence>
<dbReference type="Gene3D" id="1.10.260.40">
    <property type="entry name" value="lambda repressor-like DNA-binding domains"/>
    <property type="match status" value="1"/>
</dbReference>
<accession>A0A6J5R9A5</accession>